<feature type="domain" description="HTH deoR-type" evidence="3">
    <location>
        <begin position="2"/>
        <end position="61"/>
    </location>
</feature>
<keyword evidence="5" id="KW-1185">Reference proteome</keyword>
<dbReference type="SMART" id="SM00420">
    <property type="entry name" value="HTH_DEOR"/>
    <property type="match status" value="1"/>
</dbReference>
<comment type="caution">
    <text evidence="4">The sequence shown here is derived from an EMBL/GenBank/DDBJ whole genome shotgun (WGS) entry which is preliminary data.</text>
</comment>
<keyword evidence="1" id="KW-0805">Transcription regulation</keyword>
<evidence type="ECO:0000313" key="5">
    <source>
        <dbReference type="Proteomes" id="UP000661435"/>
    </source>
</evidence>
<dbReference type="InterPro" id="IPR036390">
    <property type="entry name" value="WH_DNA-bd_sf"/>
</dbReference>
<dbReference type="InterPro" id="IPR026881">
    <property type="entry name" value="WYL_dom"/>
</dbReference>
<dbReference type="Pfam" id="PF13280">
    <property type="entry name" value="WYL"/>
    <property type="match status" value="1"/>
</dbReference>
<dbReference type="InterPro" id="IPR025868">
    <property type="entry name" value="Zn_ribbon_dom_put"/>
</dbReference>
<dbReference type="InterPro" id="IPR057727">
    <property type="entry name" value="WCX_dom"/>
</dbReference>
<dbReference type="SUPFAM" id="SSF46785">
    <property type="entry name" value="Winged helix' DNA-binding domain"/>
    <property type="match status" value="1"/>
</dbReference>
<dbReference type="InterPro" id="IPR013196">
    <property type="entry name" value="HTH_11"/>
</dbReference>
<evidence type="ECO:0000256" key="2">
    <source>
        <dbReference type="ARBA" id="ARBA00023163"/>
    </source>
</evidence>
<reference evidence="4" key="1">
    <citation type="submission" date="2020-08" db="EMBL/GenBank/DDBJ databases">
        <title>Genome public.</title>
        <authorList>
            <person name="Liu C."/>
            <person name="Sun Q."/>
        </authorList>
    </citation>
    <scope>NUCLEOTIDE SEQUENCE</scope>
    <source>
        <strain evidence="4">NSJ-51</strain>
    </source>
</reference>
<dbReference type="Pfam" id="PF08279">
    <property type="entry name" value="HTH_11"/>
    <property type="match status" value="1"/>
</dbReference>
<dbReference type="Gene3D" id="1.10.10.10">
    <property type="entry name" value="Winged helix-like DNA-binding domain superfamily/Winged helix DNA-binding domain"/>
    <property type="match status" value="1"/>
</dbReference>
<evidence type="ECO:0000313" key="4">
    <source>
        <dbReference type="EMBL" id="MBC5733917.1"/>
    </source>
</evidence>
<evidence type="ECO:0000256" key="1">
    <source>
        <dbReference type="ARBA" id="ARBA00023015"/>
    </source>
</evidence>
<dbReference type="InterPro" id="IPR036388">
    <property type="entry name" value="WH-like_DNA-bd_sf"/>
</dbReference>
<dbReference type="InterPro" id="IPR001034">
    <property type="entry name" value="DeoR_HTH"/>
</dbReference>
<name>A0A8J6JEP2_9FIRM</name>
<dbReference type="Pfam" id="PF12674">
    <property type="entry name" value="Zn_ribbon_2"/>
    <property type="match status" value="1"/>
</dbReference>
<gene>
    <name evidence="4" type="ORF">H8S57_09295</name>
</gene>
<dbReference type="AlphaFoldDB" id="A0A8J6JEP2"/>
<dbReference type="Proteomes" id="UP000661435">
    <property type="component" value="Unassembled WGS sequence"/>
</dbReference>
<dbReference type="InterPro" id="IPR051534">
    <property type="entry name" value="CBASS_pafABC_assoc_protein"/>
</dbReference>
<dbReference type="EMBL" id="JACOPP010000011">
    <property type="protein sequence ID" value="MBC5733917.1"/>
    <property type="molecule type" value="Genomic_DNA"/>
</dbReference>
<dbReference type="Pfam" id="PF25583">
    <property type="entry name" value="WCX"/>
    <property type="match status" value="1"/>
</dbReference>
<dbReference type="PROSITE" id="PS51000">
    <property type="entry name" value="HTH_DEOR_2"/>
    <property type="match status" value="1"/>
</dbReference>
<protein>
    <submittedName>
        <fullName evidence="4">WYL domain-containing protein</fullName>
    </submittedName>
</protein>
<accession>A0A8J6JEP2</accession>
<dbReference type="PANTHER" id="PTHR34580">
    <property type="match status" value="1"/>
</dbReference>
<organism evidence="4 5">
    <name type="scientific">Lawsonibacter hominis</name>
    <dbReference type="NCBI Taxonomy" id="2763053"/>
    <lineage>
        <taxon>Bacteria</taxon>
        <taxon>Bacillati</taxon>
        <taxon>Bacillota</taxon>
        <taxon>Clostridia</taxon>
        <taxon>Eubacteriales</taxon>
        <taxon>Oscillospiraceae</taxon>
        <taxon>Lawsonibacter</taxon>
    </lineage>
</organism>
<dbReference type="PANTHER" id="PTHR34580:SF1">
    <property type="entry name" value="PROTEIN PAFC"/>
    <property type="match status" value="1"/>
</dbReference>
<dbReference type="GO" id="GO:0003700">
    <property type="term" value="F:DNA-binding transcription factor activity"/>
    <property type="evidence" value="ECO:0007669"/>
    <property type="project" value="InterPro"/>
</dbReference>
<sequence length="408" mass="45725">MPSSRLFEIVYLLLQRRRMTAAELAERFEVSVRTVYRDIDALSAAGVPVYAIPGKGGGVALMEHCVLDRAAFSEGEQRQLLTALQSLPGDARLGAEEVLAKLSGLFRRSEPDWLQVDMSRWGSAGADNAKFDAVKSAILSHRVLRFPYAGSDGQTNWRRVCPARLVFKGRAWYLQGLCLDRKDWRTFKLTRILALELLEETFAPLPPPPSIEPEGPYSGSVLPVRLRFSPAMAWRVYDEFDANCVVREPDGALSVSAALPEDAWLYGYLLSFGADLKVLEPERLCRRLGQLAKEIWQNSEKADTGCQDCCDILAASNRQEESFMNQQFCQSCGMPLSDALLGTEADGAPSPHYCKYCYQNGAFTCAMTMEEMIEFCTPMMVQANPVLTPEQAKTQMRQFFPSLLRWKK</sequence>
<keyword evidence="2" id="KW-0804">Transcription</keyword>
<evidence type="ECO:0000259" key="3">
    <source>
        <dbReference type="PROSITE" id="PS51000"/>
    </source>
</evidence>
<dbReference type="RefSeq" id="WP_186907808.1">
    <property type="nucleotide sequence ID" value="NZ_JACOPP010000011.1"/>
</dbReference>
<proteinExistence type="predicted"/>
<dbReference type="PROSITE" id="PS52050">
    <property type="entry name" value="WYL"/>
    <property type="match status" value="1"/>
</dbReference>